<dbReference type="AlphaFoldDB" id="A0A158ILY1"/>
<reference evidence="1" key="1">
    <citation type="submission" date="2016-01" db="EMBL/GenBank/DDBJ databases">
        <authorList>
            <person name="Peeters C."/>
        </authorList>
    </citation>
    <scope>NUCLEOTIDE SEQUENCE [LARGE SCALE GENOMIC DNA]</scope>
    <source>
        <strain evidence="1">LMG 22940</strain>
    </source>
</reference>
<evidence type="ECO:0000313" key="2">
    <source>
        <dbReference type="Proteomes" id="UP000054770"/>
    </source>
</evidence>
<gene>
    <name evidence="1" type="ORF">AWB68_02803</name>
</gene>
<dbReference type="Proteomes" id="UP000054770">
    <property type="component" value="Unassembled WGS sequence"/>
</dbReference>
<dbReference type="EMBL" id="FCON02000025">
    <property type="protein sequence ID" value="SAL57239.1"/>
    <property type="molecule type" value="Genomic_DNA"/>
</dbReference>
<sequence length="115" mass="13102">MAWYDVIKARFYRDFDKFAIDHLGAPVYELPEKSWYGPVDEDPVSMLMHDLTNCGDEAAHGTTLAALWFQQRIKKDIAVLLVNIQPEHAPEICLLGRGTEVHHKAVAVGFYFDLI</sequence>
<protein>
    <submittedName>
        <fullName evidence="1">Uncharacterized protein</fullName>
    </submittedName>
</protein>
<keyword evidence="2" id="KW-1185">Reference proteome</keyword>
<proteinExistence type="predicted"/>
<name>A0A158ILY1_9BURK</name>
<organism evidence="1 2">
    <name type="scientific">Caballeronia choica</name>
    <dbReference type="NCBI Taxonomy" id="326476"/>
    <lineage>
        <taxon>Bacteria</taxon>
        <taxon>Pseudomonadati</taxon>
        <taxon>Pseudomonadota</taxon>
        <taxon>Betaproteobacteria</taxon>
        <taxon>Burkholderiales</taxon>
        <taxon>Burkholderiaceae</taxon>
        <taxon>Caballeronia</taxon>
    </lineage>
</organism>
<evidence type="ECO:0000313" key="1">
    <source>
        <dbReference type="EMBL" id="SAL57239.1"/>
    </source>
</evidence>
<comment type="caution">
    <text evidence="1">The sequence shown here is derived from an EMBL/GenBank/DDBJ whole genome shotgun (WGS) entry which is preliminary data.</text>
</comment>
<accession>A0A158ILY1</accession>